<dbReference type="GO" id="GO:0016887">
    <property type="term" value="F:ATP hydrolysis activity"/>
    <property type="evidence" value="ECO:0007669"/>
    <property type="project" value="InterPro"/>
</dbReference>
<accession>A0A6P8FP03</accession>
<dbReference type="Proteomes" id="UP000515152">
    <property type="component" value="Chromosome 9"/>
</dbReference>
<dbReference type="GO" id="GO:0004842">
    <property type="term" value="F:ubiquitin-protein transferase activity"/>
    <property type="evidence" value="ECO:0007669"/>
    <property type="project" value="InterPro"/>
</dbReference>
<dbReference type="GeneID" id="105898026"/>
<dbReference type="RefSeq" id="XP_031429893.1">
    <property type="nucleotide sequence ID" value="XM_031574033.2"/>
</dbReference>
<evidence type="ECO:0000313" key="1">
    <source>
        <dbReference type="Proteomes" id="UP000515152"/>
    </source>
</evidence>
<keyword evidence="1" id="KW-1185">Reference proteome</keyword>
<protein>
    <submittedName>
        <fullName evidence="2">Uncharacterized protein LOC105898026</fullName>
    </submittedName>
</protein>
<organism evidence="1 2">
    <name type="scientific">Clupea harengus</name>
    <name type="common">Atlantic herring</name>
    <dbReference type="NCBI Taxonomy" id="7950"/>
    <lineage>
        <taxon>Eukaryota</taxon>
        <taxon>Metazoa</taxon>
        <taxon>Chordata</taxon>
        <taxon>Craniata</taxon>
        <taxon>Vertebrata</taxon>
        <taxon>Euteleostomi</taxon>
        <taxon>Actinopterygii</taxon>
        <taxon>Neopterygii</taxon>
        <taxon>Teleostei</taxon>
        <taxon>Clupei</taxon>
        <taxon>Clupeiformes</taxon>
        <taxon>Clupeoidei</taxon>
        <taxon>Clupeidae</taxon>
        <taxon>Clupea</taxon>
    </lineage>
</organism>
<gene>
    <name evidence="2" type="primary">LOC105898026</name>
</gene>
<dbReference type="AlphaFoldDB" id="A0A6P8FP03"/>
<sequence length="454" mass="53630">MWKFEQRMTIQLLSRLIEQRDERKNLSVLTELLKNSVHIRHIKHLPQVLNLQHKMMHHFRNVDLQCYEDVPIGAFIKENIRDEGDHVFNENVETLKTIWAHLTAIQYVKIPIELKDKTEEDLMILDLLPRKGSVMYTLTDYLVRMQNDCINCANPGENRRVSTSEIKPSHVIDCTPEQDFLTIAMSNIDHVVCEDGTESTNYNFKSLERQIVDRFFTEKPIINVNTIPLFEDKTRTTLRAFFSMKEQLEPLNTNDQNCILNDFRFLNEISAALSTLRIAIGFMQLSFPPAEEYLVHYLSKELKLEDRTHTLSLPVLRTSRVKHIQSLWEVLSLRQSSLLIEMNQNPFFMIEKGFHESFSEEQKKEITPKLANLTKLDLFVTELHYVIMNIHLNGVKHDWRCVLFDLFILQHTCIIHCSFTTMHFPFSISVSKRRVMALRKGVRLTREYWRVWRL</sequence>
<dbReference type="OrthoDB" id="2423195at2759"/>
<evidence type="ECO:0000313" key="2">
    <source>
        <dbReference type="RefSeq" id="XP_031429893.1"/>
    </source>
</evidence>
<name>A0A6P8FP03_CLUHA</name>
<dbReference type="PANTHER" id="PTHR22605:SF16">
    <property type="entry name" value="E3 UBIQUITIN-PROTEIN LIGASE RNF213"/>
    <property type="match status" value="1"/>
</dbReference>
<dbReference type="PANTHER" id="PTHR22605">
    <property type="entry name" value="RZ-TYPE DOMAIN-CONTAINING PROTEIN"/>
    <property type="match status" value="1"/>
</dbReference>
<reference evidence="2" key="1">
    <citation type="submission" date="2025-08" db="UniProtKB">
        <authorList>
            <consortium name="RefSeq"/>
        </authorList>
    </citation>
    <scope>IDENTIFICATION</scope>
</reference>
<proteinExistence type="predicted"/>
<dbReference type="InterPro" id="IPR031248">
    <property type="entry name" value="RNF213"/>
</dbReference>
<dbReference type="KEGG" id="char:105898026"/>